<evidence type="ECO:0000256" key="13">
    <source>
        <dbReference type="PIRNR" id="PIRNR037431"/>
    </source>
</evidence>
<evidence type="ECO:0000256" key="11">
    <source>
        <dbReference type="ARBA" id="ARBA00023012"/>
    </source>
</evidence>
<evidence type="ECO:0000256" key="3">
    <source>
        <dbReference type="ARBA" id="ARBA00022475"/>
    </source>
</evidence>
<keyword evidence="9 13" id="KW-0067">ATP-binding</keyword>
<evidence type="ECO:0000256" key="1">
    <source>
        <dbReference type="ARBA" id="ARBA00000085"/>
    </source>
</evidence>
<dbReference type="EC" id="2.7.13.3" evidence="13"/>
<proteinExistence type="predicted"/>
<dbReference type="OrthoDB" id="9795828at2"/>
<evidence type="ECO:0000256" key="2">
    <source>
        <dbReference type="ARBA" id="ARBA00004651"/>
    </source>
</evidence>
<dbReference type="SMART" id="SM00387">
    <property type="entry name" value="HATPase_c"/>
    <property type="match status" value="1"/>
</dbReference>
<dbReference type="PIRSF" id="PIRSF037431">
    <property type="entry name" value="STHK_LiaS"/>
    <property type="match status" value="1"/>
</dbReference>
<keyword evidence="17" id="KW-1185">Reference proteome</keyword>
<dbReference type="EMBL" id="QKZI01000008">
    <property type="protein sequence ID" value="PZX02995.1"/>
    <property type="molecule type" value="Genomic_DNA"/>
</dbReference>
<keyword evidence="12 13" id="KW-0472">Membrane</keyword>
<dbReference type="InterPro" id="IPR005467">
    <property type="entry name" value="His_kinase_dom"/>
</dbReference>
<dbReference type="InterPro" id="IPR050482">
    <property type="entry name" value="Sensor_HK_TwoCompSys"/>
</dbReference>
<evidence type="ECO:0000256" key="5">
    <source>
        <dbReference type="ARBA" id="ARBA00022679"/>
    </source>
</evidence>
<evidence type="ECO:0000259" key="15">
    <source>
        <dbReference type="PROSITE" id="PS50109"/>
    </source>
</evidence>
<keyword evidence="3 13" id="KW-1003">Cell membrane</keyword>
<evidence type="ECO:0000313" key="16">
    <source>
        <dbReference type="EMBL" id="PZX02995.1"/>
    </source>
</evidence>
<feature type="transmembrane region" description="Helical" evidence="14">
    <location>
        <begin position="48"/>
        <end position="68"/>
    </location>
</feature>
<evidence type="ECO:0000256" key="6">
    <source>
        <dbReference type="ARBA" id="ARBA00022692"/>
    </source>
</evidence>
<organism evidence="16 17">
    <name type="scientific">Psychrobacillus insolitus</name>
    <dbReference type="NCBI Taxonomy" id="1461"/>
    <lineage>
        <taxon>Bacteria</taxon>
        <taxon>Bacillati</taxon>
        <taxon>Bacillota</taxon>
        <taxon>Bacilli</taxon>
        <taxon>Bacillales</taxon>
        <taxon>Bacillaceae</taxon>
        <taxon>Psychrobacillus</taxon>
    </lineage>
</organism>
<feature type="domain" description="Histidine kinase" evidence="15">
    <location>
        <begin position="147"/>
        <end position="340"/>
    </location>
</feature>
<dbReference type="InterPro" id="IPR011712">
    <property type="entry name" value="Sig_transdc_His_kin_sub3_dim/P"/>
</dbReference>
<gene>
    <name evidence="16" type="ORF">C7437_10891</name>
</gene>
<name>A0A2W7ME10_9BACI</name>
<dbReference type="AlphaFoldDB" id="A0A2W7ME10"/>
<accession>A0A2W7ME10</accession>
<dbReference type="Pfam" id="PF07730">
    <property type="entry name" value="HisKA_3"/>
    <property type="match status" value="1"/>
</dbReference>
<protein>
    <recommendedName>
        <fullName evidence="13">Sensor histidine kinase</fullName>
        <ecNumber evidence="13">2.7.13.3</ecNumber>
    </recommendedName>
</protein>
<dbReference type="GO" id="GO:0046983">
    <property type="term" value="F:protein dimerization activity"/>
    <property type="evidence" value="ECO:0007669"/>
    <property type="project" value="InterPro"/>
</dbReference>
<evidence type="ECO:0000256" key="10">
    <source>
        <dbReference type="ARBA" id="ARBA00022989"/>
    </source>
</evidence>
<dbReference type="InterPro" id="IPR036890">
    <property type="entry name" value="HATPase_C_sf"/>
</dbReference>
<comment type="subcellular location">
    <subcellularLocation>
        <location evidence="2 13">Cell membrane</location>
        <topology evidence="2 13">Multi-pass membrane protein</topology>
    </subcellularLocation>
</comment>
<dbReference type="GO" id="GO:0000155">
    <property type="term" value="F:phosphorelay sensor kinase activity"/>
    <property type="evidence" value="ECO:0007669"/>
    <property type="project" value="UniProtKB-UniRule"/>
</dbReference>
<keyword evidence="10 14" id="KW-1133">Transmembrane helix</keyword>
<dbReference type="PANTHER" id="PTHR24421">
    <property type="entry name" value="NITRATE/NITRITE SENSOR PROTEIN NARX-RELATED"/>
    <property type="match status" value="1"/>
</dbReference>
<dbReference type="Proteomes" id="UP000248646">
    <property type="component" value="Unassembled WGS sequence"/>
</dbReference>
<dbReference type="InterPro" id="IPR003594">
    <property type="entry name" value="HATPase_dom"/>
</dbReference>
<keyword evidence="8 13" id="KW-0418">Kinase</keyword>
<evidence type="ECO:0000256" key="14">
    <source>
        <dbReference type="SAM" id="Phobius"/>
    </source>
</evidence>
<feature type="transmembrane region" description="Helical" evidence="14">
    <location>
        <begin position="9"/>
        <end position="28"/>
    </location>
</feature>
<dbReference type="InterPro" id="IPR017202">
    <property type="entry name" value="LiaS/VraS"/>
</dbReference>
<reference evidence="16 17" key="1">
    <citation type="submission" date="2018-06" db="EMBL/GenBank/DDBJ databases">
        <title>Genomic Encyclopedia of Type Strains, Phase IV (KMG-IV): sequencing the most valuable type-strain genomes for metagenomic binning, comparative biology and taxonomic classification.</title>
        <authorList>
            <person name="Goeker M."/>
        </authorList>
    </citation>
    <scope>NUCLEOTIDE SEQUENCE [LARGE SCALE GENOMIC DNA]</scope>
    <source>
        <strain evidence="16 17">DSM 5</strain>
    </source>
</reference>
<keyword evidence="7 13" id="KW-0547">Nucleotide-binding</keyword>
<evidence type="ECO:0000256" key="7">
    <source>
        <dbReference type="ARBA" id="ARBA00022741"/>
    </source>
</evidence>
<dbReference type="GO" id="GO:0005524">
    <property type="term" value="F:ATP binding"/>
    <property type="evidence" value="ECO:0007669"/>
    <property type="project" value="UniProtKB-UniRule"/>
</dbReference>
<dbReference type="PROSITE" id="PS50109">
    <property type="entry name" value="HIS_KIN"/>
    <property type="match status" value="1"/>
</dbReference>
<keyword evidence="6 14" id="KW-0812">Transmembrane</keyword>
<keyword evidence="11 13" id="KW-0902">Two-component regulatory system</keyword>
<sequence length="359" mass="40807">MKILLGQGISIFIILLALVALLLYALWGFPNEDAWWTLLEMTYAEIPFGAWIIIVLAFISFSFSLNTLQKVRDQEKKIEKGLRPLLEAETFVPVNKKQAYSKRLHVTTSQLEQLILTQRKTLQRITNQKAEDQDKLIQERIVQERQRLARELHDSVSQQLFAASMLLSAMVEIEEAQQGEAPKTLLQTEKIVQQAQLEMRALLLHLRPAALHNKTLREGLEELLTELQEKVLFTIRYRLEDVQLSKGAEDHLFRIAQETLSNTLRHAKATEVDILFVERDDLAIFRVQDNGVGFEMTEGKNGSYGLQNVKERAVEIGATCKVVSVPSQGTIVEVKLPIEKNAELIKEGEPENDTNIISG</sequence>
<dbReference type="Gene3D" id="3.30.565.10">
    <property type="entry name" value="Histidine kinase-like ATPase, C-terminal domain"/>
    <property type="match status" value="1"/>
</dbReference>
<evidence type="ECO:0000256" key="4">
    <source>
        <dbReference type="ARBA" id="ARBA00022553"/>
    </source>
</evidence>
<evidence type="ECO:0000313" key="17">
    <source>
        <dbReference type="Proteomes" id="UP000248646"/>
    </source>
</evidence>
<dbReference type="CDD" id="cd16917">
    <property type="entry name" value="HATPase_UhpB-NarQ-NarX-like"/>
    <property type="match status" value="1"/>
</dbReference>
<comment type="catalytic activity">
    <reaction evidence="1 13">
        <text>ATP + protein L-histidine = ADP + protein N-phospho-L-histidine.</text>
        <dbReference type="EC" id="2.7.13.3"/>
    </reaction>
</comment>
<evidence type="ECO:0000256" key="9">
    <source>
        <dbReference type="ARBA" id="ARBA00022840"/>
    </source>
</evidence>
<comment type="caution">
    <text evidence="16">The sequence shown here is derived from an EMBL/GenBank/DDBJ whole genome shotgun (WGS) entry which is preliminary data.</text>
</comment>
<evidence type="ECO:0000256" key="8">
    <source>
        <dbReference type="ARBA" id="ARBA00022777"/>
    </source>
</evidence>
<dbReference type="SUPFAM" id="SSF55874">
    <property type="entry name" value="ATPase domain of HSP90 chaperone/DNA topoisomerase II/histidine kinase"/>
    <property type="match status" value="1"/>
</dbReference>
<keyword evidence="5 13" id="KW-0808">Transferase</keyword>
<dbReference type="GO" id="GO:0005886">
    <property type="term" value="C:plasma membrane"/>
    <property type="evidence" value="ECO:0007669"/>
    <property type="project" value="UniProtKB-SubCell"/>
</dbReference>
<dbReference type="Pfam" id="PF02518">
    <property type="entry name" value="HATPase_c"/>
    <property type="match status" value="1"/>
</dbReference>
<evidence type="ECO:0000256" key="12">
    <source>
        <dbReference type="ARBA" id="ARBA00023136"/>
    </source>
</evidence>
<dbReference type="Gene3D" id="1.20.5.1930">
    <property type="match status" value="1"/>
</dbReference>
<keyword evidence="4" id="KW-0597">Phosphoprotein</keyword>
<dbReference type="RefSeq" id="WP_111440574.1">
    <property type="nucleotide sequence ID" value="NZ_QKZI01000008.1"/>
</dbReference>
<dbReference type="PANTHER" id="PTHR24421:SF37">
    <property type="entry name" value="SENSOR HISTIDINE KINASE NARS"/>
    <property type="match status" value="1"/>
</dbReference>